<keyword evidence="5" id="KW-1185">Reference proteome</keyword>
<protein>
    <submittedName>
        <fullName evidence="4">TetR/AcrR family transcriptional regulator</fullName>
    </submittedName>
</protein>
<organism evidence="4 5">
    <name type="scientific">Actinomadura geliboluensis</name>
    <dbReference type="NCBI Taxonomy" id="882440"/>
    <lineage>
        <taxon>Bacteria</taxon>
        <taxon>Bacillati</taxon>
        <taxon>Actinomycetota</taxon>
        <taxon>Actinomycetes</taxon>
        <taxon>Streptosporangiales</taxon>
        <taxon>Thermomonosporaceae</taxon>
        <taxon>Actinomadura</taxon>
    </lineage>
</organism>
<evidence type="ECO:0000256" key="1">
    <source>
        <dbReference type="ARBA" id="ARBA00023125"/>
    </source>
</evidence>
<dbReference type="SUPFAM" id="SSF46689">
    <property type="entry name" value="Homeodomain-like"/>
    <property type="match status" value="1"/>
</dbReference>
<accession>A0A5S4H5G1</accession>
<dbReference type="InterPro" id="IPR041484">
    <property type="entry name" value="TetR_C_25"/>
</dbReference>
<dbReference type="Pfam" id="PF17933">
    <property type="entry name" value="TetR_C_25"/>
    <property type="match status" value="1"/>
</dbReference>
<dbReference type="PANTHER" id="PTHR30055">
    <property type="entry name" value="HTH-TYPE TRANSCRIPTIONAL REGULATOR RUTR"/>
    <property type="match status" value="1"/>
</dbReference>
<evidence type="ECO:0000259" key="3">
    <source>
        <dbReference type="Pfam" id="PF17933"/>
    </source>
</evidence>
<reference evidence="4 5" key="1">
    <citation type="submission" date="2019-05" db="EMBL/GenBank/DDBJ databases">
        <title>Draft genome sequence of Actinomadura geliboluensis A8036.</title>
        <authorList>
            <person name="Saricaoglu S."/>
            <person name="Isik K."/>
        </authorList>
    </citation>
    <scope>NUCLEOTIDE SEQUENCE [LARGE SCALE GENOMIC DNA]</scope>
    <source>
        <strain evidence="4 5">A8036</strain>
    </source>
</reference>
<dbReference type="AlphaFoldDB" id="A0A5S4H5G1"/>
<evidence type="ECO:0000313" key="5">
    <source>
        <dbReference type="Proteomes" id="UP000305238"/>
    </source>
</evidence>
<dbReference type="Proteomes" id="UP000305238">
    <property type="component" value="Unassembled WGS sequence"/>
</dbReference>
<comment type="caution">
    <text evidence="4">The sequence shown here is derived from an EMBL/GenBank/DDBJ whole genome shotgun (WGS) entry which is preliminary data.</text>
</comment>
<dbReference type="InterPro" id="IPR001647">
    <property type="entry name" value="HTH_TetR"/>
</dbReference>
<dbReference type="Pfam" id="PF00440">
    <property type="entry name" value="TetR_N"/>
    <property type="match status" value="1"/>
</dbReference>
<evidence type="ECO:0000313" key="4">
    <source>
        <dbReference type="EMBL" id="TMR40192.1"/>
    </source>
</evidence>
<dbReference type="InterPro" id="IPR050109">
    <property type="entry name" value="HTH-type_TetR-like_transc_reg"/>
</dbReference>
<gene>
    <name evidence="4" type="ORF">ETD96_12040</name>
</gene>
<dbReference type="SUPFAM" id="SSF48498">
    <property type="entry name" value="Tetracyclin repressor-like, C-terminal domain"/>
    <property type="match status" value="1"/>
</dbReference>
<sequence>MSVSVSGVAPEPGCPHVLDAVTAGARRWACEEALQGTPGGFSVFLQSCFPRAPCLIIERAFSVVSVRTRDTSSEGDADLGAAARIRDAAIDRFARDGFTAGLRSIAEDAAVSPGLVLHYFGSKRGLRRACDEHVRAVIAAEKRAVTTDGSAARLLARLAEVERFAPLTLYVVRSLREGGDLAAELFEDMIGDATHYLEAGVAAGVIRPSRDPAARARVMAYQAMGSLLMWLTLHPEHAEPASFGKALRAYVEEVTAPMLEMFTEGLYTDRSLLEEYLLYVPDPPRDGSQD</sequence>
<name>A0A5S4H5G1_9ACTN</name>
<dbReference type="Gene3D" id="1.10.357.10">
    <property type="entry name" value="Tetracycline Repressor, domain 2"/>
    <property type="match status" value="1"/>
</dbReference>
<dbReference type="PANTHER" id="PTHR30055:SF146">
    <property type="entry name" value="HTH-TYPE TRANSCRIPTIONAL DUAL REGULATOR CECR"/>
    <property type="match status" value="1"/>
</dbReference>
<dbReference type="GO" id="GO:0000976">
    <property type="term" value="F:transcription cis-regulatory region binding"/>
    <property type="evidence" value="ECO:0007669"/>
    <property type="project" value="TreeGrafter"/>
</dbReference>
<dbReference type="OrthoDB" id="3403733at2"/>
<dbReference type="InterPro" id="IPR036271">
    <property type="entry name" value="Tet_transcr_reg_TetR-rel_C_sf"/>
</dbReference>
<feature type="domain" description="HTH tetR-type" evidence="2">
    <location>
        <begin position="85"/>
        <end position="130"/>
    </location>
</feature>
<keyword evidence="1" id="KW-0238">DNA-binding</keyword>
<dbReference type="GO" id="GO:0003700">
    <property type="term" value="F:DNA-binding transcription factor activity"/>
    <property type="evidence" value="ECO:0007669"/>
    <property type="project" value="TreeGrafter"/>
</dbReference>
<proteinExistence type="predicted"/>
<dbReference type="InterPro" id="IPR009057">
    <property type="entry name" value="Homeodomain-like_sf"/>
</dbReference>
<feature type="domain" description="TetR transcriptional regulator Rv1219c-like C-terminal" evidence="3">
    <location>
        <begin position="162"/>
        <end position="268"/>
    </location>
</feature>
<evidence type="ECO:0000259" key="2">
    <source>
        <dbReference type="Pfam" id="PF00440"/>
    </source>
</evidence>
<dbReference type="EMBL" id="VCKZ01000065">
    <property type="protein sequence ID" value="TMR40192.1"/>
    <property type="molecule type" value="Genomic_DNA"/>
</dbReference>